<proteinExistence type="inferred from homology"/>
<evidence type="ECO:0000313" key="6">
    <source>
        <dbReference type="EMBL" id="KAK2976754.1"/>
    </source>
</evidence>
<dbReference type="NCBIfam" id="TIGR00756">
    <property type="entry name" value="PPR"/>
    <property type="match status" value="2"/>
</dbReference>
<dbReference type="GO" id="GO:0003729">
    <property type="term" value="F:mRNA binding"/>
    <property type="evidence" value="ECO:0007669"/>
    <property type="project" value="UniProtKB-ARBA"/>
</dbReference>
<dbReference type="Gene3D" id="1.25.40.10">
    <property type="entry name" value="Tetratricopeptide repeat domain"/>
    <property type="match status" value="5"/>
</dbReference>
<keyword evidence="5" id="KW-1133">Transmembrane helix</keyword>
<gene>
    <name evidence="6" type="ORF">RJ640_030104</name>
</gene>
<dbReference type="SUPFAM" id="SSF48452">
    <property type="entry name" value="TPR-like"/>
    <property type="match status" value="1"/>
</dbReference>
<evidence type="ECO:0000313" key="7">
    <source>
        <dbReference type="Proteomes" id="UP001187471"/>
    </source>
</evidence>
<evidence type="ECO:0000256" key="3">
    <source>
        <dbReference type="PROSITE-ProRule" id="PRU00339"/>
    </source>
</evidence>
<name>A0AA88U9Z3_9ASTE</name>
<dbReference type="AlphaFoldDB" id="A0AA88U9Z3"/>
<dbReference type="Pfam" id="PF13812">
    <property type="entry name" value="PPR_3"/>
    <property type="match status" value="2"/>
</dbReference>
<keyword evidence="3" id="KW-0802">TPR repeat</keyword>
<dbReference type="PANTHER" id="PTHR45717:SF57">
    <property type="entry name" value="PENTACOTRIPEPTIDE-REPEAT REGION OF PRORP DOMAIN-CONTAINING PROTEIN"/>
    <property type="match status" value="1"/>
</dbReference>
<accession>A0AA88U9Z3</accession>
<protein>
    <recommendedName>
        <fullName evidence="8">Pentatricopeptide repeat-containing protein</fullName>
    </recommendedName>
</protein>
<keyword evidence="2" id="KW-0677">Repeat</keyword>
<comment type="similarity">
    <text evidence="1">Belongs to the PPR family. P subfamily.</text>
</comment>
<reference evidence="6" key="1">
    <citation type="submission" date="2022-12" db="EMBL/GenBank/DDBJ databases">
        <title>Draft genome assemblies for two species of Escallonia (Escalloniales).</title>
        <authorList>
            <person name="Chanderbali A."/>
            <person name="Dervinis C."/>
            <person name="Anghel I."/>
            <person name="Soltis D."/>
            <person name="Soltis P."/>
            <person name="Zapata F."/>
        </authorList>
    </citation>
    <scope>NUCLEOTIDE SEQUENCE</scope>
    <source>
        <strain evidence="6">UCBG92.1500</strain>
        <tissue evidence="6">Leaf</tissue>
    </source>
</reference>
<dbReference type="EMBL" id="JAVXUO010002043">
    <property type="protein sequence ID" value="KAK2976754.1"/>
    <property type="molecule type" value="Genomic_DNA"/>
</dbReference>
<organism evidence="6 7">
    <name type="scientific">Escallonia rubra</name>
    <dbReference type="NCBI Taxonomy" id="112253"/>
    <lineage>
        <taxon>Eukaryota</taxon>
        <taxon>Viridiplantae</taxon>
        <taxon>Streptophyta</taxon>
        <taxon>Embryophyta</taxon>
        <taxon>Tracheophyta</taxon>
        <taxon>Spermatophyta</taxon>
        <taxon>Magnoliopsida</taxon>
        <taxon>eudicotyledons</taxon>
        <taxon>Gunneridae</taxon>
        <taxon>Pentapetalae</taxon>
        <taxon>asterids</taxon>
        <taxon>campanulids</taxon>
        <taxon>Escalloniales</taxon>
        <taxon>Escalloniaceae</taxon>
        <taxon>Escallonia</taxon>
    </lineage>
</organism>
<feature type="repeat" description="PPR" evidence="4">
    <location>
        <begin position="168"/>
        <end position="202"/>
    </location>
</feature>
<evidence type="ECO:0000256" key="1">
    <source>
        <dbReference type="ARBA" id="ARBA00007626"/>
    </source>
</evidence>
<feature type="repeat" description="PPR" evidence="4">
    <location>
        <begin position="637"/>
        <end position="671"/>
    </location>
</feature>
<keyword evidence="7" id="KW-1185">Reference proteome</keyword>
<evidence type="ECO:0000256" key="4">
    <source>
        <dbReference type="PROSITE-ProRule" id="PRU00708"/>
    </source>
</evidence>
<evidence type="ECO:0008006" key="8">
    <source>
        <dbReference type="Google" id="ProtNLM"/>
    </source>
</evidence>
<keyword evidence="5" id="KW-0472">Membrane</keyword>
<dbReference type="InterPro" id="IPR011990">
    <property type="entry name" value="TPR-like_helical_dom_sf"/>
</dbReference>
<feature type="repeat" description="PPR" evidence="4">
    <location>
        <begin position="813"/>
        <end position="847"/>
    </location>
</feature>
<dbReference type="SMART" id="SM00028">
    <property type="entry name" value="TPR"/>
    <property type="match status" value="4"/>
</dbReference>
<sequence>MASRPSTPYTEKPDSLYRRISLVGAPTDSVVPILDQWVQEGRNVDKRRLRDMIRELKFYRRYKHALEVIFFSRFAFLFSDFVFLPFQISRWMTDKRYSSLTAGDVATRMNLMTRVHGIEELEKYFNGIPQRLKNLDVYIALLNCYAHIRSVEKAEDAMQKLRDMGYRKPLAYNILMNLYYRAGSREKMDCLMHEMDEKGIYIDVYTLNLHLSAYAAASDSEGIVKILTRMESDPRIVLDCYAYAAAAYVYSKLGLAEKALEIIKKLEGLIPTSKRRTFIFDCLLGLCVSIGRKDELYRIWELYKKEKIFNKGYISMLSALMTFDDIKGAEMIFEEWELRGLSYNFRIPNFLIGAYCRRGHLGKAEALVNKGIVKGVDPPSTTWYIMAGGYISDNQVPKAVEALKKAISVCPPDWKPRMNTMVACLEFLERHSDVEVKGEFARSLEGKGVFTEIVRDNLLGFVKARKSESRANCIIGLGYIISRRYTARPKASRPSTPYTAKSDTLYRRISAVGAPTDSVVPILDQWIQEGRNVDRIELRAMIREFRFYRRYKHALEISQWMTDKRYIPLTPGDVATRMHLMTRVHGIEELENYFKNIPQQLKDFDVYIALLNCYALVRSAEKAEDAMQKLRDMGYRKPLAYNILMNLYYQAGSWEKMDCLMQEMDEKGIYFDVYTLTLRLSAYSAASDREGIDKILKRMESDPRIVMDCDAYAAAANGYLKLGLVEKALEITKKLEGLVPTSKKRTFTLDCLLRLYAWTGKKDELYRIWELYKKEKILNKGYISMLSALNILDDIEGAEMIFEEWELRGLSYDFRIPNFLIAAYCRHGHLSKAEALVDKWVVRGVDPLSSTWFTLAGGYIADNQVPKAVEALKKAICVCPPNWKPRMNTMVACLEFLERHKDVEVKEEFARSLEGEGVFTGFVHDKLLGFVKDGKSESRANSKMEEDVEET</sequence>
<feature type="repeat" description="TPR" evidence="3">
    <location>
        <begin position="849"/>
        <end position="882"/>
    </location>
</feature>
<dbReference type="InterPro" id="IPR019734">
    <property type="entry name" value="TPR_rpt"/>
</dbReference>
<keyword evidence="5" id="KW-0812">Transmembrane</keyword>
<dbReference type="Proteomes" id="UP001187471">
    <property type="component" value="Unassembled WGS sequence"/>
</dbReference>
<feature type="repeat" description="TPR" evidence="3">
    <location>
        <begin position="380"/>
        <end position="413"/>
    </location>
</feature>
<dbReference type="GO" id="GO:0005739">
    <property type="term" value="C:mitochondrion"/>
    <property type="evidence" value="ECO:0007669"/>
    <property type="project" value="TreeGrafter"/>
</dbReference>
<dbReference type="PROSITE" id="PS51375">
    <property type="entry name" value="PPR"/>
    <property type="match status" value="3"/>
</dbReference>
<dbReference type="Pfam" id="PF01535">
    <property type="entry name" value="PPR"/>
    <property type="match status" value="2"/>
</dbReference>
<evidence type="ECO:0000256" key="2">
    <source>
        <dbReference type="ARBA" id="ARBA00022737"/>
    </source>
</evidence>
<feature type="transmembrane region" description="Helical" evidence="5">
    <location>
        <begin position="64"/>
        <end position="86"/>
    </location>
</feature>
<dbReference type="PROSITE" id="PS50005">
    <property type="entry name" value="TPR"/>
    <property type="match status" value="2"/>
</dbReference>
<dbReference type="PANTHER" id="PTHR45717">
    <property type="entry name" value="OS12G0527900 PROTEIN"/>
    <property type="match status" value="1"/>
</dbReference>
<evidence type="ECO:0000256" key="5">
    <source>
        <dbReference type="SAM" id="Phobius"/>
    </source>
</evidence>
<dbReference type="InterPro" id="IPR002885">
    <property type="entry name" value="PPR_rpt"/>
</dbReference>
<comment type="caution">
    <text evidence="6">The sequence shown here is derived from an EMBL/GenBank/DDBJ whole genome shotgun (WGS) entry which is preliminary data.</text>
</comment>